<evidence type="ECO:0000313" key="7">
    <source>
        <dbReference type="Proteomes" id="UP000185544"/>
    </source>
</evidence>
<comment type="function">
    <text evidence="3 4">Co-chaperone involved in the maturation of iron-sulfur cluster-containing proteins. Seems to help targeting proteins to be folded toward HscA.</text>
</comment>
<dbReference type="SMART" id="SM00271">
    <property type="entry name" value="DnaJ"/>
    <property type="match status" value="1"/>
</dbReference>
<dbReference type="Pfam" id="PF07743">
    <property type="entry name" value="HSCB_C"/>
    <property type="match status" value="1"/>
</dbReference>
<dbReference type="PANTHER" id="PTHR14021:SF15">
    <property type="entry name" value="IRON-SULFUR CLUSTER CO-CHAPERONE PROTEIN HSCB"/>
    <property type="match status" value="1"/>
</dbReference>
<dbReference type="CDD" id="cd06257">
    <property type="entry name" value="DnaJ"/>
    <property type="match status" value="1"/>
</dbReference>
<dbReference type="GO" id="GO:0006457">
    <property type="term" value="P:protein folding"/>
    <property type="evidence" value="ECO:0007669"/>
    <property type="project" value="UniProtKB-UniRule"/>
</dbReference>
<dbReference type="InterPro" id="IPR009073">
    <property type="entry name" value="HscB_oligo_C"/>
</dbReference>
<dbReference type="Gene3D" id="1.10.287.110">
    <property type="entry name" value="DnaJ domain"/>
    <property type="match status" value="1"/>
</dbReference>
<dbReference type="EMBL" id="CP016908">
    <property type="protein sequence ID" value="APR99845.1"/>
    <property type="molecule type" value="Genomic_DNA"/>
</dbReference>
<keyword evidence="2 4" id="KW-0143">Chaperone</keyword>
<evidence type="ECO:0000256" key="3">
    <source>
        <dbReference type="ARBA" id="ARBA00025596"/>
    </source>
</evidence>
<dbReference type="PROSITE" id="PS50076">
    <property type="entry name" value="DNAJ_2"/>
    <property type="match status" value="1"/>
</dbReference>
<dbReference type="GO" id="GO:0051087">
    <property type="term" value="F:protein-folding chaperone binding"/>
    <property type="evidence" value="ECO:0007669"/>
    <property type="project" value="InterPro"/>
</dbReference>
<dbReference type="SUPFAM" id="SSF47144">
    <property type="entry name" value="HSC20 (HSCB), C-terminal oligomerisation domain"/>
    <property type="match status" value="1"/>
</dbReference>
<reference evidence="6 7" key="1">
    <citation type="submission" date="2016-08" db="EMBL/GenBank/DDBJ databases">
        <title>Identification and validation of antigenic proteins from Pajaroellobacter abortibovis using de-novo genome sequence assembly and reverse vaccinology.</title>
        <authorList>
            <person name="Welly B.T."/>
            <person name="Miller M.R."/>
            <person name="Stott J.L."/>
            <person name="Blanchard M.T."/>
            <person name="Islas-Trejo A.D."/>
            <person name="O'Rourke S.M."/>
            <person name="Young A.E."/>
            <person name="Medrano J.F."/>
            <person name="Van Eenennaam A.L."/>
        </authorList>
    </citation>
    <scope>NUCLEOTIDE SEQUENCE [LARGE SCALE GENOMIC DNA]</scope>
    <source>
        <strain evidence="6 7">BTF92-0548A/99-0131</strain>
    </source>
</reference>
<comment type="subunit">
    <text evidence="4">Interacts with HscA and stimulates its ATPase activity.</text>
</comment>
<comment type="similarity">
    <text evidence="1 4">Belongs to the HscB family.</text>
</comment>
<dbReference type="AlphaFoldDB" id="A0A1L6MWN0"/>
<dbReference type="KEGG" id="pabo:BCY86_03510"/>
<proteinExistence type="inferred from homology"/>
<evidence type="ECO:0000256" key="4">
    <source>
        <dbReference type="HAMAP-Rule" id="MF_00682"/>
    </source>
</evidence>
<dbReference type="GO" id="GO:0044571">
    <property type="term" value="P:[2Fe-2S] cluster assembly"/>
    <property type="evidence" value="ECO:0007669"/>
    <property type="project" value="InterPro"/>
</dbReference>
<dbReference type="OrthoDB" id="287587at2"/>
<protein>
    <recommendedName>
        <fullName evidence="4">Co-chaperone protein HscB homolog</fullName>
    </recommendedName>
</protein>
<dbReference type="PANTHER" id="PTHR14021">
    <property type="entry name" value="IRON-SULFUR CLUSTER CO-CHAPERONE PROTEIN HSCB"/>
    <property type="match status" value="1"/>
</dbReference>
<evidence type="ECO:0000256" key="1">
    <source>
        <dbReference type="ARBA" id="ARBA00010476"/>
    </source>
</evidence>
<dbReference type="NCBIfam" id="TIGR00714">
    <property type="entry name" value="hscB"/>
    <property type="match status" value="1"/>
</dbReference>
<dbReference type="SUPFAM" id="SSF46565">
    <property type="entry name" value="Chaperone J-domain"/>
    <property type="match status" value="1"/>
</dbReference>
<dbReference type="RefSeq" id="WP_075276495.1">
    <property type="nucleotide sequence ID" value="NZ_CP016908.1"/>
</dbReference>
<dbReference type="Proteomes" id="UP000185544">
    <property type="component" value="Chromosome"/>
</dbReference>
<dbReference type="Pfam" id="PF00226">
    <property type="entry name" value="DnaJ"/>
    <property type="match status" value="1"/>
</dbReference>
<evidence type="ECO:0000256" key="2">
    <source>
        <dbReference type="ARBA" id="ARBA00023186"/>
    </source>
</evidence>
<evidence type="ECO:0000259" key="5">
    <source>
        <dbReference type="PROSITE" id="PS50076"/>
    </source>
</evidence>
<feature type="domain" description="J" evidence="5">
    <location>
        <begin position="2"/>
        <end position="76"/>
    </location>
</feature>
<dbReference type="STRING" id="1882918.BCY86_03510"/>
<sequence length="175" mass="20354">MNPFTLFDIPPAYRVDLEALEKTYQQLSMRLHPDRHTHSLPGERKAALLKMAQINEAWNILQNPIARAEALFRLGGFALGEASEPKPEKDFLMAIMDLREDLEKAHRDRDARAIEDLKRSVQSRCMQIEEELADQLFLTSSMSCSHLESLLPKLSQLRYFSHFLKEVDMLQEEHY</sequence>
<dbReference type="Gene3D" id="1.20.1280.20">
    <property type="entry name" value="HscB, C-terminal domain"/>
    <property type="match status" value="1"/>
</dbReference>
<keyword evidence="7" id="KW-1185">Reference proteome</keyword>
<dbReference type="InterPro" id="IPR036869">
    <property type="entry name" value="J_dom_sf"/>
</dbReference>
<accession>A0A1L6MWN0</accession>
<dbReference type="GO" id="GO:0051259">
    <property type="term" value="P:protein complex oligomerization"/>
    <property type="evidence" value="ECO:0007669"/>
    <property type="project" value="InterPro"/>
</dbReference>
<gene>
    <name evidence="4" type="primary">hscB</name>
    <name evidence="6" type="ORF">BCY86_03510</name>
</gene>
<dbReference type="GO" id="GO:0001671">
    <property type="term" value="F:ATPase activator activity"/>
    <property type="evidence" value="ECO:0007669"/>
    <property type="project" value="InterPro"/>
</dbReference>
<dbReference type="InterPro" id="IPR036386">
    <property type="entry name" value="HscB_C_sf"/>
</dbReference>
<dbReference type="InterPro" id="IPR001623">
    <property type="entry name" value="DnaJ_domain"/>
</dbReference>
<dbReference type="InterPro" id="IPR004640">
    <property type="entry name" value="HscB"/>
</dbReference>
<name>A0A1L6MWN0_9BACT</name>
<organism evidence="6 7">
    <name type="scientific">Pajaroellobacter abortibovis</name>
    <dbReference type="NCBI Taxonomy" id="1882918"/>
    <lineage>
        <taxon>Bacteria</taxon>
        <taxon>Pseudomonadati</taxon>
        <taxon>Myxococcota</taxon>
        <taxon>Polyangia</taxon>
        <taxon>Polyangiales</taxon>
        <taxon>Polyangiaceae</taxon>
    </lineage>
</organism>
<evidence type="ECO:0000313" key="6">
    <source>
        <dbReference type="EMBL" id="APR99845.1"/>
    </source>
</evidence>
<dbReference type="HAMAP" id="MF_00682">
    <property type="entry name" value="HscB"/>
    <property type="match status" value="1"/>
</dbReference>